<accession>A0A5B7GWP6</accession>
<gene>
    <name evidence="2" type="ORF">E2C01_055996</name>
</gene>
<comment type="caution">
    <text evidence="2">The sequence shown here is derived from an EMBL/GenBank/DDBJ whole genome shotgun (WGS) entry which is preliminary data.</text>
</comment>
<evidence type="ECO:0000313" key="2">
    <source>
        <dbReference type="EMBL" id="MPC61919.1"/>
    </source>
</evidence>
<evidence type="ECO:0000256" key="1">
    <source>
        <dbReference type="SAM" id="MobiDB-lite"/>
    </source>
</evidence>
<protein>
    <submittedName>
        <fullName evidence="2">Uncharacterized protein</fullName>
    </submittedName>
</protein>
<organism evidence="2 3">
    <name type="scientific">Portunus trituberculatus</name>
    <name type="common">Swimming crab</name>
    <name type="synonym">Neptunus trituberculatus</name>
    <dbReference type="NCBI Taxonomy" id="210409"/>
    <lineage>
        <taxon>Eukaryota</taxon>
        <taxon>Metazoa</taxon>
        <taxon>Ecdysozoa</taxon>
        <taxon>Arthropoda</taxon>
        <taxon>Crustacea</taxon>
        <taxon>Multicrustacea</taxon>
        <taxon>Malacostraca</taxon>
        <taxon>Eumalacostraca</taxon>
        <taxon>Eucarida</taxon>
        <taxon>Decapoda</taxon>
        <taxon>Pleocyemata</taxon>
        <taxon>Brachyura</taxon>
        <taxon>Eubrachyura</taxon>
        <taxon>Portunoidea</taxon>
        <taxon>Portunidae</taxon>
        <taxon>Portuninae</taxon>
        <taxon>Portunus</taxon>
    </lineage>
</organism>
<keyword evidence="3" id="KW-1185">Reference proteome</keyword>
<dbReference type="Proteomes" id="UP000324222">
    <property type="component" value="Unassembled WGS sequence"/>
</dbReference>
<sequence>MNGIPRTTHSRVAQVYYQAISRLREAYVCGWGWGAVSRRTPGSSQGHGEGVEGKPRWGWKERQKTGWKGNTTRL</sequence>
<dbReference type="EMBL" id="VSRR010019098">
    <property type="protein sequence ID" value="MPC61919.1"/>
    <property type="molecule type" value="Genomic_DNA"/>
</dbReference>
<evidence type="ECO:0000313" key="3">
    <source>
        <dbReference type="Proteomes" id="UP000324222"/>
    </source>
</evidence>
<feature type="region of interest" description="Disordered" evidence="1">
    <location>
        <begin position="38"/>
        <end position="74"/>
    </location>
</feature>
<dbReference type="AlphaFoldDB" id="A0A5B7GWP6"/>
<proteinExistence type="predicted"/>
<reference evidence="2 3" key="1">
    <citation type="submission" date="2019-05" db="EMBL/GenBank/DDBJ databases">
        <title>Another draft genome of Portunus trituberculatus and its Hox gene families provides insights of decapod evolution.</title>
        <authorList>
            <person name="Jeong J.-H."/>
            <person name="Song I."/>
            <person name="Kim S."/>
            <person name="Choi T."/>
            <person name="Kim D."/>
            <person name="Ryu S."/>
            <person name="Kim W."/>
        </authorList>
    </citation>
    <scope>NUCLEOTIDE SEQUENCE [LARGE SCALE GENOMIC DNA]</scope>
    <source>
        <tissue evidence="2">Muscle</tissue>
    </source>
</reference>
<feature type="compositionally biased region" description="Basic and acidic residues" evidence="1">
    <location>
        <begin position="49"/>
        <end position="64"/>
    </location>
</feature>
<name>A0A5B7GWP6_PORTR</name>